<dbReference type="EnsemblProtists" id="EOD23168">
    <property type="protein sequence ID" value="EOD23168"/>
    <property type="gene ID" value="EMIHUDRAFT_447857"/>
</dbReference>
<proteinExistence type="predicted"/>
<dbReference type="HOGENOM" id="CLU_1498984_0_0_1"/>
<dbReference type="GeneID" id="17268715"/>
<dbReference type="Proteomes" id="UP000013827">
    <property type="component" value="Unassembled WGS sequence"/>
</dbReference>
<accession>A0A0D3JI33</accession>
<reference evidence="1" key="2">
    <citation type="submission" date="2024-10" db="UniProtKB">
        <authorList>
            <consortium name="EnsemblProtists"/>
        </authorList>
    </citation>
    <scope>IDENTIFICATION</scope>
</reference>
<dbReference type="RefSeq" id="XP_005775597.1">
    <property type="nucleotide sequence ID" value="XM_005775540.1"/>
</dbReference>
<sequence length="180" mass="20726">MLSSSYGWCNHLRGYCCATCAGYEASDRSARNGAVKETEYRTRYCNIMNYANPAAEPWHTACKMPQFKGACDACKNCDALDFSGRALYRRKWRLSCEGNGALKLQPWHPLRVKYEKYACGGTLRGGYECYDKCCEHQDAYCQTWARDDSSDEFKTKKCMWARGCDSRRSTKPWFPKRSQT</sequence>
<dbReference type="AlphaFoldDB" id="A0A0D3JI33"/>
<protein>
    <submittedName>
        <fullName evidence="1">Uncharacterized protein</fullName>
    </submittedName>
</protein>
<dbReference type="KEGG" id="ehx:EMIHUDRAFT_447857"/>
<evidence type="ECO:0000313" key="2">
    <source>
        <dbReference type="Proteomes" id="UP000013827"/>
    </source>
</evidence>
<keyword evidence="2" id="KW-1185">Reference proteome</keyword>
<dbReference type="PaxDb" id="2903-EOD23168"/>
<name>A0A0D3JI33_EMIH1</name>
<reference evidence="2" key="1">
    <citation type="journal article" date="2013" name="Nature">
        <title>Pan genome of the phytoplankton Emiliania underpins its global distribution.</title>
        <authorList>
            <person name="Read B.A."/>
            <person name="Kegel J."/>
            <person name="Klute M.J."/>
            <person name="Kuo A."/>
            <person name="Lefebvre S.C."/>
            <person name="Maumus F."/>
            <person name="Mayer C."/>
            <person name="Miller J."/>
            <person name="Monier A."/>
            <person name="Salamov A."/>
            <person name="Young J."/>
            <person name="Aguilar M."/>
            <person name="Claverie J.M."/>
            <person name="Frickenhaus S."/>
            <person name="Gonzalez K."/>
            <person name="Herman E.K."/>
            <person name="Lin Y.C."/>
            <person name="Napier J."/>
            <person name="Ogata H."/>
            <person name="Sarno A.F."/>
            <person name="Shmutz J."/>
            <person name="Schroeder D."/>
            <person name="de Vargas C."/>
            <person name="Verret F."/>
            <person name="von Dassow P."/>
            <person name="Valentin K."/>
            <person name="Van de Peer Y."/>
            <person name="Wheeler G."/>
            <person name="Dacks J.B."/>
            <person name="Delwiche C.F."/>
            <person name="Dyhrman S.T."/>
            <person name="Glockner G."/>
            <person name="John U."/>
            <person name="Richards T."/>
            <person name="Worden A.Z."/>
            <person name="Zhang X."/>
            <person name="Grigoriev I.V."/>
            <person name="Allen A.E."/>
            <person name="Bidle K."/>
            <person name="Borodovsky M."/>
            <person name="Bowler C."/>
            <person name="Brownlee C."/>
            <person name="Cock J.M."/>
            <person name="Elias M."/>
            <person name="Gladyshev V.N."/>
            <person name="Groth M."/>
            <person name="Guda C."/>
            <person name="Hadaegh A."/>
            <person name="Iglesias-Rodriguez M.D."/>
            <person name="Jenkins J."/>
            <person name="Jones B.M."/>
            <person name="Lawson T."/>
            <person name="Leese F."/>
            <person name="Lindquist E."/>
            <person name="Lobanov A."/>
            <person name="Lomsadze A."/>
            <person name="Malik S.B."/>
            <person name="Marsh M.E."/>
            <person name="Mackinder L."/>
            <person name="Mock T."/>
            <person name="Mueller-Roeber B."/>
            <person name="Pagarete A."/>
            <person name="Parker M."/>
            <person name="Probert I."/>
            <person name="Quesneville H."/>
            <person name="Raines C."/>
            <person name="Rensing S.A."/>
            <person name="Riano-Pachon D.M."/>
            <person name="Richier S."/>
            <person name="Rokitta S."/>
            <person name="Shiraiwa Y."/>
            <person name="Soanes D.M."/>
            <person name="van der Giezen M."/>
            <person name="Wahlund T.M."/>
            <person name="Williams B."/>
            <person name="Wilson W."/>
            <person name="Wolfe G."/>
            <person name="Wurch L.L."/>
        </authorList>
    </citation>
    <scope>NUCLEOTIDE SEQUENCE</scope>
</reference>
<evidence type="ECO:0000313" key="1">
    <source>
        <dbReference type="EnsemblProtists" id="EOD23168"/>
    </source>
</evidence>
<organism evidence="1 2">
    <name type="scientific">Emiliania huxleyi (strain CCMP1516)</name>
    <dbReference type="NCBI Taxonomy" id="280463"/>
    <lineage>
        <taxon>Eukaryota</taxon>
        <taxon>Haptista</taxon>
        <taxon>Haptophyta</taxon>
        <taxon>Prymnesiophyceae</taxon>
        <taxon>Isochrysidales</taxon>
        <taxon>Noelaerhabdaceae</taxon>
        <taxon>Emiliania</taxon>
    </lineage>
</organism>